<dbReference type="Pfam" id="PF00072">
    <property type="entry name" value="Response_reg"/>
    <property type="match status" value="1"/>
</dbReference>
<sequence length="134" mass="14658">MATPTNTPKFDKKPLFGKRVIIIEDEGILVLLLEDIVVAAGAEVVGSAGAVADALRLIEHERLAGTIDVALVDMKLHQEFAFPVLETLRRRGILTIIITGYEAWHALREYTPAPMISKPIDASHLVATIAQFCE</sequence>
<dbReference type="Proteomes" id="UP000475385">
    <property type="component" value="Unassembled WGS sequence"/>
</dbReference>
<dbReference type="RefSeq" id="WP_164694615.1">
    <property type="nucleotide sequence ID" value="NZ_JAAIKB010000004.1"/>
</dbReference>
<gene>
    <name evidence="3" type="ORF">G3576_11855</name>
</gene>
<evidence type="ECO:0000256" key="1">
    <source>
        <dbReference type="PROSITE-ProRule" id="PRU00169"/>
    </source>
</evidence>
<evidence type="ECO:0000313" key="3">
    <source>
        <dbReference type="EMBL" id="NGM20709.1"/>
    </source>
</evidence>
<accession>A0A6M1LL39</accession>
<dbReference type="SMART" id="SM00448">
    <property type="entry name" value="REC"/>
    <property type="match status" value="1"/>
</dbReference>
<dbReference type="AlphaFoldDB" id="A0A6M1LL39"/>
<organism evidence="3 4">
    <name type="scientific">Falsiroseomonas algicola</name>
    <dbReference type="NCBI Taxonomy" id="2716930"/>
    <lineage>
        <taxon>Bacteria</taxon>
        <taxon>Pseudomonadati</taxon>
        <taxon>Pseudomonadota</taxon>
        <taxon>Alphaproteobacteria</taxon>
        <taxon>Acetobacterales</taxon>
        <taxon>Roseomonadaceae</taxon>
        <taxon>Falsiroseomonas</taxon>
    </lineage>
</organism>
<evidence type="ECO:0000313" key="4">
    <source>
        <dbReference type="Proteomes" id="UP000475385"/>
    </source>
</evidence>
<dbReference type="InterPro" id="IPR011006">
    <property type="entry name" value="CheY-like_superfamily"/>
</dbReference>
<dbReference type="Gene3D" id="3.40.50.2300">
    <property type="match status" value="1"/>
</dbReference>
<proteinExistence type="predicted"/>
<feature type="modified residue" description="4-aspartylphosphate" evidence="1">
    <location>
        <position position="73"/>
    </location>
</feature>
<dbReference type="InterPro" id="IPR001789">
    <property type="entry name" value="Sig_transdc_resp-reg_receiver"/>
</dbReference>
<reference evidence="3 4" key="2">
    <citation type="submission" date="2020-03" db="EMBL/GenBank/DDBJ databases">
        <title>Roseomonas stagni sp. nov., isolated from pond water in Japan.</title>
        <authorList>
            <person name="Furuhata K."/>
            <person name="Miyamoto H."/>
            <person name="Goto K."/>
        </authorList>
    </citation>
    <scope>NUCLEOTIDE SEQUENCE [LARGE SCALE GENOMIC DNA]</scope>
    <source>
        <strain evidence="3 4">PeD5</strain>
    </source>
</reference>
<protein>
    <submittedName>
        <fullName evidence="3">Response regulator</fullName>
    </submittedName>
</protein>
<keyword evidence="4" id="KW-1185">Reference proteome</keyword>
<reference evidence="3 4" key="1">
    <citation type="submission" date="2020-02" db="EMBL/GenBank/DDBJ databases">
        <authorList>
            <person name="Kim H.M."/>
            <person name="Jeon C.O."/>
        </authorList>
    </citation>
    <scope>NUCLEOTIDE SEQUENCE [LARGE SCALE GENOMIC DNA]</scope>
    <source>
        <strain evidence="3 4">PeD5</strain>
    </source>
</reference>
<dbReference type="GO" id="GO:0000160">
    <property type="term" value="P:phosphorelay signal transduction system"/>
    <property type="evidence" value="ECO:0007669"/>
    <property type="project" value="InterPro"/>
</dbReference>
<comment type="caution">
    <text evidence="3">The sequence shown here is derived from an EMBL/GenBank/DDBJ whole genome shotgun (WGS) entry which is preliminary data.</text>
</comment>
<name>A0A6M1LL39_9PROT</name>
<keyword evidence="1" id="KW-0597">Phosphoprotein</keyword>
<dbReference type="PROSITE" id="PS50110">
    <property type="entry name" value="RESPONSE_REGULATORY"/>
    <property type="match status" value="1"/>
</dbReference>
<dbReference type="SUPFAM" id="SSF52172">
    <property type="entry name" value="CheY-like"/>
    <property type="match status" value="1"/>
</dbReference>
<dbReference type="EMBL" id="JAAIKB010000004">
    <property type="protein sequence ID" value="NGM20709.1"/>
    <property type="molecule type" value="Genomic_DNA"/>
</dbReference>
<feature type="domain" description="Response regulatory" evidence="2">
    <location>
        <begin position="19"/>
        <end position="133"/>
    </location>
</feature>
<evidence type="ECO:0000259" key="2">
    <source>
        <dbReference type="PROSITE" id="PS50110"/>
    </source>
</evidence>